<dbReference type="GO" id="GO:0016757">
    <property type="term" value="F:glycosyltransferase activity"/>
    <property type="evidence" value="ECO:0007669"/>
    <property type="project" value="InterPro"/>
</dbReference>
<dbReference type="Gene3D" id="3.40.50.2000">
    <property type="entry name" value="Glycogen Phosphorylase B"/>
    <property type="match status" value="2"/>
</dbReference>
<dbReference type="CDD" id="cd03814">
    <property type="entry name" value="GT4-like"/>
    <property type="match status" value="1"/>
</dbReference>
<dbReference type="RefSeq" id="WP_081127205.1">
    <property type="nucleotide sequence ID" value="NZ_LDOS01000002.1"/>
</dbReference>
<dbReference type="Pfam" id="PF00534">
    <property type="entry name" value="Glycos_transf_1"/>
    <property type="match status" value="1"/>
</dbReference>
<evidence type="ECO:0000259" key="1">
    <source>
        <dbReference type="Pfam" id="PF00534"/>
    </source>
</evidence>
<proteinExistence type="predicted"/>
<dbReference type="OrthoDB" id="9802525at2"/>
<keyword evidence="4" id="KW-1185">Reference proteome</keyword>
<dbReference type="InterPro" id="IPR050194">
    <property type="entry name" value="Glycosyltransferase_grp1"/>
</dbReference>
<protein>
    <submittedName>
        <fullName evidence="3">Glycosyl transferase</fullName>
    </submittedName>
</protein>
<dbReference type="Pfam" id="PF13439">
    <property type="entry name" value="Glyco_transf_4"/>
    <property type="match status" value="1"/>
</dbReference>
<dbReference type="SUPFAM" id="SSF53756">
    <property type="entry name" value="UDP-Glycosyltransferase/glycogen phosphorylase"/>
    <property type="match status" value="1"/>
</dbReference>
<name>A0A4S3KQJ2_9GAMM</name>
<accession>A0A4S3KQJ2</accession>
<dbReference type="AlphaFoldDB" id="A0A4S3KQJ2"/>
<evidence type="ECO:0000313" key="4">
    <source>
        <dbReference type="Proteomes" id="UP000307749"/>
    </source>
</evidence>
<dbReference type="STRING" id="993689.GCA_002077135_01904"/>
<evidence type="ECO:0000313" key="3">
    <source>
        <dbReference type="EMBL" id="THD10394.1"/>
    </source>
</evidence>
<dbReference type="InterPro" id="IPR028098">
    <property type="entry name" value="Glyco_trans_4-like_N"/>
</dbReference>
<dbReference type="PANTHER" id="PTHR45947:SF3">
    <property type="entry name" value="SULFOQUINOVOSYL TRANSFERASE SQD2"/>
    <property type="match status" value="1"/>
</dbReference>
<keyword evidence="3" id="KW-0808">Transferase</keyword>
<dbReference type="EMBL" id="MWQO01000028">
    <property type="protein sequence ID" value="THD10394.1"/>
    <property type="molecule type" value="Genomic_DNA"/>
</dbReference>
<dbReference type="Proteomes" id="UP000307749">
    <property type="component" value="Unassembled WGS sequence"/>
</dbReference>
<organism evidence="3 4">
    <name type="scientific">Metallibacterium scheffleri</name>
    <dbReference type="NCBI Taxonomy" id="993689"/>
    <lineage>
        <taxon>Bacteria</taxon>
        <taxon>Pseudomonadati</taxon>
        <taxon>Pseudomonadota</taxon>
        <taxon>Gammaproteobacteria</taxon>
        <taxon>Lysobacterales</taxon>
        <taxon>Rhodanobacteraceae</taxon>
        <taxon>Metallibacterium</taxon>
    </lineage>
</organism>
<dbReference type="PANTHER" id="PTHR45947">
    <property type="entry name" value="SULFOQUINOVOSYL TRANSFERASE SQD2"/>
    <property type="match status" value="1"/>
</dbReference>
<feature type="domain" description="Glycosyl transferase family 1" evidence="1">
    <location>
        <begin position="191"/>
        <end position="350"/>
    </location>
</feature>
<dbReference type="InterPro" id="IPR001296">
    <property type="entry name" value="Glyco_trans_1"/>
</dbReference>
<reference evidence="3 4" key="1">
    <citation type="submission" date="2017-02" db="EMBL/GenBank/DDBJ databases">
        <title>Whole genome sequencing of Metallibacterium scheffleri DSM 24874 (T).</title>
        <authorList>
            <person name="Kumar S."/>
            <person name="Patil P."/>
            <person name="Patil P.B."/>
        </authorList>
    </citation>
    <scope>NUCLEOTIDE SEQUENCE [LARGE SCALE GENOMIC DNA]</scope>
    <source>
        <strain evidence="3 4">DSM 24874</strain>
    </source>
</reference>
<gene>
    <name evidence="3" type="ORF">B1806_08485</name>
</gene>
<feature type="domain" description="Glycosyltransferase subfamily 4-like N-terminal" evidence="2">
    <location>
        <begin position="14"/>
        <end position="179"/>
    </location>
</feature>
<comment type="caution">
    <text evidence="3">The sequence shown here is derived from an EMBL/GenBank/DDBJ whole genome shotgun (WGS) entry which is preliminary data.</text>
</comment>
<evidence type="ECO:0000259" key="2">
    <source>
        <dbReference type="Pfam" id="PF13439"/>
    </source>
</evidence>
<sequence length="383" mass="41249">MRIAIVTETYPPEINGVALTVQTLAEGLATRDHDVEVLRPRQANEIPAPARAASVLLPGIALPRYPGLRLGLPVAGKLRARWRQTRPDAVYVATEGPLGDSAVRAARSLGIAVATGFHTRFDHYMAHYVSAALEPLARTWLRHFHRRAQAVLVPTLALQQELLALGLGNTQLLRRTVDTRLFNPTRRDAALRAQWGVAADTPVAIYVGRLAPEKNLALAVRAFQAFAARNPGARYVWVGEGPQRAALAAAHPEYIFAGVQRGEALARHYASADAFLFPSLSETFGNVVLEAMASGLAVLAYDHAAAHEHVRTDVNGLCVAAGAQDAFIDAAFRLGQDENLRVRLGAAARSSMETLSPEAIMIDFESLLATLAHEVRNGQPAAA</sequence>